<dbReference type="Gene3D" id="3.30.300.30">
    <property type="match status" value="1"/>
</dbReference>
<dbReference type="PANTHER" id="PTHR45527">
    <property type="entry name" value="NONRIBOSOMAL PEPTIDE SYNTHETASE"/>
    <property type="match status" value="1"/>
</dbReference>
<feature type="non-terminal residue" evidence="2">
    <location>
        <position position="1"/>
    </location>
</feature>
<dbReference type="Proteomes" id="UP001331936">
    <property type="component" value="Unassembled WGS sequence"/>
</dbReference>
<name>A0ABU7JYU1_9NOCA</name>
<dbReference type="InterPro" id="IPR042099">
    <property type="entry name" value="ANL_N_sf"/>
</dbReference>
<accession>A0ABU7JYU1</accession>
<comment type="caution">
    <text evidence="2">The sequence shown here is derived from an EMBL/GenBank/DDBJ whole genome shotgun (WGS) entry which is preliminary data.</text>
</comment>
<gene>
    <name evidence="2" type="ORF">Q8814_24240</name>
</gene>
<feature type="domain" description="AMP-dependent synthetase/ligase" evidence="1">
    <location>
        <begin position="2"/>
        <end position="273"/>
    </location>
</feature>
<protein>
    <submittedName>
        <fullName evidence="2">Amino acid adenylation domain-containing protein</fullName>
    </submittedName>
</protein>
<evidence type="ECO:0000313" key="3">
    <source>
        <dbReference type="Proteomes" id="UP001331936"/>
    </source>
</evidence>
<dbReference type="PANTHER" id="PTHR45527:SF1">
    <property type="entry name" value="FATTY ACID SYNTHASE"/>
    <property type="match status" value="1"/>
</dbReference>
<sequence>WAVAKTGAAFLPVDPTYPAARIEHTLTDSRVRLGLTTDAHRDTLPGGVTWLEVAARTGDDRPVTGRAPHPDQPAYLIYTSGSTGVPKGVVVTHRGLGAFVAEQQRHYGVQRGDRVAAFASPSFDASLLEMFMALGGGATLAVVPTGIYGGAELDTVLADAEVTHLFLTPAALATLDPARLPLVRVVVVGGEACEPSLVARWAPGRAMFNAYGPTESTIMATHSGPMTAGSPVHIGRAVAGTSAVVLDDRLRPVPTLVPGELYVSGAGLARGYHDRAALTAARFVADPLTGGLMYRTGDLVRRTATGDLDYLGRTDFQVKVRGHRIELSEIDAALTAHPAVDAAVTVPHEATGTVVS</sequence>
<evidence type="ECO:0000259" key="1">
    <source>
        <dbReference type="Pfam" id="PF00501"/>
    </source>
</evidence>
<evidence type="ECO:0000313" key="2">
    <source>
        <dbReference type="EMBL" id="MEE2035177.1"/>
    </source>
</evidence>
<keyword evidence="3" id="KW-1185">Reference proteome</keyword>
<reference evidence="2 3" key="1">
    <citation type="submission" date="2023-08" db="EMBL/GenBank/DDBJ databases">
        <authorList>
            <person name="Girao M."/>
            <person name="Carvalho M.F."/>
        </authorList>
    </citation>
    <scope>NUCLEOTIDE SEQUENCE [LARGE SCALE GENOMIC DNA]</scope>
    <source>
        <strain evidence="2 3">CC-R104</strain>
    </source>
</reference>
<dbReference type="NCBIfam" id="TIGR01733">
    <property type="entry name" value="AA-adenyl-dom"/>
    <property type="match status" value="1"/>
</dbReference>
<dbReference type="EMBL" id="JAUZMZ010000249">
    <property type="protein sequence ID" value="MEE2035177.1"/>
    <property type="molecule type" value="Genomic_DNA"/>
</dbReference>
<proteinExistence type="predicted"/>
<dbReference type="InterPro" id="IPR010071">
    <property type="entry name" value="AA_adenyl_dom"/>
</dbReference>
<dbReference type="InterPro" id="IPR045851">
    <property type="entry name" value="AMP-bd_C_sf"/>
</dbReference>
<dbReference type="InterPro" id="IPR000873">
    <property type="entry name" value="AMP-dep_synth/lig_dom"/>
</dbReference>
<dbReference type="PROSITE" id="PS00455">
    <property type="entry name" value="AMP_BINDING"/>
    <property type="match status" value="1"/>
</dbReference>
<organism evidence="2 3">
    <name type="scientific">Rhodococcus chondri</name>
    <dbReference type="NCBI Taxonomy" id="3065941"/>
    <lineage>
        <taxon>Bacteria</taxon>
        <taxon>Bacillati</taxon>
        <taxon>Actinomycetota</taxon>
        <taxon>Actinomycetes</taxon>
        <taxon>Mycobacteriales</taxon>
        <taxon>Nocardiaceae</taxon>
        <taxon>Rhodococcus</taxon>
    </lineage>
</organism>
<dbReference type="Pfam" id="PF00501">
    <property type="entry name" value="AMP-binding"/>
    <property type="match status" value="1"/>
</dbReference>
<dbReference type="Gene3D" id="3.40.50.12780">
    <property type="entry name" value="N-terminal domain of ligase-like"/>
    <property type="match status" value="1"/>
</dbReference>
<dbReference type="InterPro" id="IPR020845">
    <property type="entry name" value="AMP-binding_CS"/>
</dbReference>
<dbReference type="SUPFAM" id="SSF56801">
    <property type="entry name" value="Acetyl-CoA synthetase-like"/>
    <property type="match status" value="1"/>
</dbReference>